<dbReference type="Proteomes" id="UP000814140">
    <property type="component" value="Unassembled WGS sequence"/>
</dbReference>
<sequence length="116" mass="13232">RALDDELLAMHRVMCSVRARRNTLSSISRLPVEILARIFLFHAYAEPAGTVEEVSSKDGDLQLPSVPRLGWISVTMVCRNWRQIAFNYPNLWTNVAFTLGDRWTEEMISRAKSAPL</sequence>
<feature type="non-terminal residue" evidence="1">
    <location>
        <position position="1"/>
    </location>
</feature>
<proteinExistence type="predicted"/>
<reference evidence="1" key="2">
    <citation type="journal article" date="2022" name="New Phytol.">
        <title>Evolutionary transition to the ectomycorrhizal habit in the genomes of a hyperdiverse lineage of mushroom-forming fungi.</title>
        <authorList>
            <person name="Looney B."/>
            <person name="Miyauchi S."/>
            <person name="Morin E."/>
            <person name="Drula E."/>
            <person name="Courty P.E."/>
            <person name="Kohler A."/>
            <person name="Kuo A."/>
            <person name="LaButti K."/>
            <person name="Pangilinan J."/>
            <person name="Lipzen A."/>
            <person name="Riley R."/>
            <person name="Andreopoulos W."/>
            <person name="He G."/>
            <person name="Johnson J."/>
            <person name="Nolan M."/>
            <person name="Tritt A."/>
            <person name="Barry K.W."/>
            <person name="Grigoriev I.V."/>
            <person name="Nagy L.G."/>
            <person name="Hibbett D."/>
            <person name="Henrissat B."/>
            <person name="Matheny P.B."/>
            <person name="Labbe J."/>
            <person name="Martin F.M."/>
        </authorList>
    </citation>
    <scope>NUCLEOTIDE SEQUENCE</scope>
    <source>
        <strain evidence="1">HHB10654</strain>
    </source>
</reference>
<name>A0ACB8TD59_9AGAM</name>
<comment type="caution">
    <text evidence="1">The sequence shown here is derived from an EMBL/GenBank/DDBJ whole genome shotgun (WGS) entry which is preliminary data.</text>
</comment>
<accession>A0ACB8TD59</accession>
<keyword evidence="2" id="KW-1185">Reference proteome</keyword>
<protein>
    <submittedName>
        <fullName evidence="1">Uncharacterized protein</fullName>
    </submittedName>
</protein>
<organism evidence="1 2">
    <name type="scientific">Artomyces pyxidatus</name>
    <dbReference type="NCBI Taxonomy" id="48021"/>
    <lineage>
        <taxon>Eukaryota</taxon>
        <taxon>Fungi</taxon>
        <taxon>Dikarya</taxon>
        <taxon>Basidiomycota</taxon>
        <taxon>Agaricomycotina</taxon>
        <taxon>Agaricomycetes</taxon>
        <taxon>Russulales</taxon>
        <taxon>Auriscalpiaceae</taxon>
        <taxon>Artomyces</taxon>
    </lineage>
</organism>
<reference evidence="1" key="1">
    <citation type="submission" date="2021-03" db="EMBL/GenBank/DDBJ databases">
        <authorList>
            <consortium name="DOE Joint Genome Institute"/>
            <person name="Ahrendt S."/>
            <person name="Looney B.P."/>
            <person name="Miyauchi S."/>
            <person name="Morin E."/>
            <person name="Drula E."/>
            <person name="Courty P.E."/>
            <person name="Chicoki N."/>
            <person name="Fauchery L."/>
            <person name="Kohler A."/>
            <person name="Kuo A."/>
            <person name="Labutti K."/>
            <person name="Pangilinan J."/>
            <person name="Lipzen A."/>
            <person name="Riley R."/>
            <person name="Andreopoulos W."/>
            <person name="He G."/>
            <person name="Johnson J."/>
            <person name="Barry K.W."/>
            <person name="Grigoriev I.V."/>
            <person name="Nagy L."/>
            <person name="Hibbett D."/>
            <person name="Henrissat B."/>
            <person name="Matheny P.B."/>
            <person name="Labbe J."/>
            <person name="Martin F."/>
        </authorList>
    </citation>
    <scope>NUCLEOTIDE SEQUENCE</scope>
    <source>
        <strain evidence="1">HHB10654</strain>
    </source>
</reference>
<feature type="non-terminal residue" evidence="1">
    <location>
        <position position="116"/>
    </location>
</feature>
<dbReference type="EMBL" id="MU277192">
    <property type="protein sequence ID" value="KAI0066422.1"/>
    <property type="molecule type" value="Genomic_DNA"/>
</dbReference>
<gene>
    <name evidence="1" type="ORF">BV25DRAFT_1783860</name>
</gene>
<evidence type="ECO:0000313" key="1">
    <source>
        <dbReference type="EMBL" id="KAI0066422.1"/>
    </source>
</evidence>
<evidence type="ECO:0000313" key="2">
    <source>
        <dbReference type="Proteomes" id="UP000814140"/>
    </source>
</evidence>